<dbReference type="PROSITE" id="PS00211">
    <property type="entry name" value="ABC_TRANSPORTER_1"/>
    <property type="match status" value="1"/>
</dbReference>
<sequence length="304" mass="34258">MSKNVIIQTQNLTKYYGKSRGIENLDLEIYQGEIFGLLGPNGAGKTTTVRLLLDLIRKTSGEAQVFDLDIHHHSIEIRQRIAYVPGELGLFQDKTARRNLQYLLGLYKNHIPIRRIEELAAIFGLDLNRKVKELSKGNKQKVGIVLALAPEADLLILDEPTSGLDPLITAEFYKLLHEQQEEKGSTVLLSSHLLNEVEKVAHRVGIIREGSIVEVATVQQLKNMAMKEIKVEFATKVALQKFSDQLSSKTVESVVLNETNVSFMITREQLTNIFDLLSKSEIIDIEITSPALEDIFLKYYEVVS</sequence>
<keyword evidence="3" id="KW-0547">Nucleotide-binding</keyword>
<feature type="domain" description="ABC transporter" evidence="5">
    <location>
        <begin position="7"/>
        <end position="234"/>
    </location>
</feature>
<dbReference type="GO" id="GO:0016887">
    <property type="term" value="F:ATP hydrolysis activity"/>
    <property type="evidence" value="ECO:0007669"/>
    <property type="project" value="InterPro"/>
</dbReference>
<keyword evidence="4" id="KW-0067">ATP-binding</keyword>
<dbReference type="InterPro" id="IPR003439">
    <property type="entry name" value="ABC_transporter-like_ATP-bd"/>
</dbReference>
<name>A0A0F9IWW2_9ZZZZ</name>
<accession>A0A0F9IWW2</accession>
<comment type="caution">
    <text evidence="6">The sequence shown here is derived from an EMBL/GenBank/DDBJ whole genome shotgun (WGS) entry which is preliminary data.</text>
</comment>
<evidence type="ECO:0000256" key="1">
    <source>
        <dbReference type="ARBA" id="ARBA00005417"/>
    </source>
</evidence>
<evidence type="ECO:0000256" key="3">
    <source>
        <dbReference type="ARBA" id="ARBA00022741"/>
    </source>
</evidence>
<gene>
    <name evidence="6" type="ORF">LCGC14_1826750</name>
</gene>
<dbReference type="PANTHER" id="PTHR42711">
    <property type="entry name" value="ABC TRANSPORTER ATP-BINDING PROTEIN"/>
    <property type="match status" value="1"/>
</dbReference>
<evidence type="ECO:0000256" key="2">
    <source>
        <dbReference type="ARBA" id="ARBA00022448"/>
    </source>
</evidence>
<dbReference type="EMBL" id="LAZR01017975">
    <property type="protein sequence ID" value="KKL98205.1"/>
    <property type="molecule type" value="Genomic_DNA"/>
</dbReference>
<dbReference type="AlphaFoldDB" id="A0A0F9IWW2"/>
<dbReference type="InterPro" id="IPR017871">
    <property type="entry name" value="ABC_transporter-like_CS"/>
</dbReference>
<dbReference type="Pfam" id="PF00005">
    <property type="entry name" value="ABC_tran"/>
    <property type="match status" value="1"/>
</dbReference>
<dbReference type="PROSITE" id="PS50893">
    <property type="entry name" value="ABC_TRANSPORTER_2"/>
    <property type="match status" value="1"/>
</dbReference>
<evidence type="ECO:0000259" key="5">
    <source>
        <dbReference type="PROSITE" id="PS50893"/>
    </source>
</evidence>
<dbReference type="Gene3D" id="3.40.50.300">
    <property type="entry name" value="P-loop containing nucleotide triphosphate hydrolases"/>
    <property type="match status" value="1"/>
</dbReference>
<dbReference type="SUPFAM" id="SSF52540">
    <property type="entry name" value="P-loop containing nucleoside triphosphate hydrolases"/>
    <property type="match status" value="1"/>
</dbReference>
<organism evidence="6">
    <name type="scientific">marine sediment metagenome</name>
    <dbReference type="NCBI Taxonomy" id="412755"/>
    <lineage>
        <taxon>unclassified sequences</taxon>
        <taxon>metagenomes</taxon>
        <taxon>ecological metagenomes</taxon>
    </lineage>
</organism>
<comment type="similarity">
    <text evidence="1">Belongs to the ABC transporter superfamily.</text>
</comment>
<dbReference type="CDD" id="cd03230">
    <property type="entry name" value="ABC_DR_subfamily_A"/>
    <property type="match status" value="1"/>
</dbReference>
<reference evidence="6" key="1">
    <citation type="journal article" date="2015" name="Nature">
        <title>Complex archaea that bridge the gap between prokaryotes and eukaryotes.</title>
        <authorList>
            <person name="Spang A."/>
            <person name="Saw J.H."/>
            <person name="Jorgensen S.L."/>
            <person name="Zaremba-Niedzwiedzka K."/>
            <person name="Martijn J."/>
            <person name="Lind A.E."/>
            <person name="van Eijk R."/>
            <person name="Schleper C."/>
            <person name="Guy L."/>
            <person name="Ettema T.J."/>
        </authorList>
    </citation>
    <scope>NUCLEOTIDE SEQUENCE</scope>
</reference>
<dbReference type="InterPro" id="IPR003593">
    <property type="entry name" value="AAA+_ATPase"/>
</dbReference>
<dbReference type="PANTHER" id="PTHR42711:SF5">
    <property type="entry name" value="ABC TRANSPORTER ATP-BINDING PROTEIN NATA"/>
    <property type="match status" value="1"/>
</dbReference>
<dbReference type="GO" id="GO:0005524">
    <property type="term" value="F:ATP binding"/>
    <property type="evidence" value="ECO:0007669"/>
    <property type="project" value="UniProtKB-KW"/>
</dbReference>
<proteinExistence type="inferred from homology"/>
<dbReference type="InterPro" id="IPR050763">
    <property type="entry name" value="ABC_transporter_ATP-binding"/>
</dbReference>
<evidence type="ECO:0000256" key="4">
    <source>
        <dbReference type="ARBA" id="ARBA00022840"/>
    </source>
</evidence>
<keyword evidence="2" id="KW-0813">Transport</keyword>
<dbReference type="InterPro" id="IPR027417">
    <property type="entry name" value="P-loop_NTPase"/>
</dbReference>
<evidence type="ECO:0000313" key="6">
    <source>
        <dbReference type="EMBL" id="KKL98205.1"/>
    </source>
</evidence>
<protein>
    <recommendedName>
        <fullName evidence="5">ABC transporter domain-containing protein</fullName>
    </recommendedName>
</protein>
<dbReference type="SMART" id="SM00382">
    <property type="entry name" value="AAA"/>
    <property type="match status" value="1"/>
</dbReference>